<dbReference type="Pfam" id="PF01430">
    <property type="entry name" value="HSP33"/>
    <property type="match status" value="1"/>
</dbReference>
<dbReference type="EMBL" id="BPFZ01000006">
    <property type="protein sequence ID" value="GIU67092.1"/>
    <property type="molecule type" value="Genomic_DNA"/>
</dbReference>
<evidence type="ECO:0000256" key="1">
    <source>
        <dbReference type="ARBA" id="ARBA00022490"/>
    </source>
</evidence>
<sequence>MTSGLIKSDPDADPMAAAEDIVAAFQIDGEPVRGRIVRLGPATVDEILQRHAYPECVAKLLGELLTLSALVGASLKFEGKLIIQVQGENGLEGPIRFMVAEYRTNGALRGYANVDALGLESLLAQTPNPDLASLIGSGLFAMTVDQGEDMDRYQGTVALEGETLAEAASLYFAQSEQIPTRIRMACALTKDAKGRGLWRAGGALIQQVAGDSTRGDTTLAWDHASILFETLEDRELIDGELSSGVLLYRLFHEDGVRLFEAKPIETACTCSAPRILSLLKQFGAEAAAEMVESDGFIRVRCEYCNKCFDIRPEELL</sequence>
<evidence type="ECO:0000256" key="4">
    <source>
        <dbReference type="ARBA" id="ARBA00023186"/>
    </source>
</evidence>
<keyword evidence="4" id="KW-0143">Chaperone</keyword>
<evidence type="ECO:0000256" key="5">
    <source>
        <dbReference type="ARBA" id="ARBA00023284"/>
    </source>
</evidence>
<comment type="caution">
    <text evidence="6">The sequence shown here is derived from an EMBL/GenBank/DDBJ whole genome shotgun (WGS) entry which is preliminary data.</text>
</comment>
<dbReference type="Gene3D" id="3.55.30.10">
    <property type="entry name" value="Hsp33 domain"/>
    <property type="match status" value="1"/>
</dbReference>
<keyword evidence="5" id="KW-0676">Redox-active center</keyword>
<dbReference type="SUPFAM" id="SSF118352">
    <property type="entry name" value="HSP33 redox switch-like"/>
    <property type="match status" value="1"/>
</dbReference>
<evidence type="ECO:0000256" key="2">
    <source>
        <dbReference type="ARBA" id="ARBA00022833"/>
    </source>
</evidence>
<dbReference type="InterPro" id="IPR023212">
    <property type="entry name" value="Hsp33_helix_hairpin_bin_dom_sf"/>
</dbReference>
<evidence type="ECO:0000313" key="6">
    <source>
        <dbReference type="EMBL" id="GIU67092.1"/>
    </source>
</evidence>
<dbReference type="PANTHER" id="PTHR30111:SF1">
    <property type="entry name" value="33 KDA CHAPERONIN"/>
    <property type="match status" value="1"/>
</dbReference>
<dbReference type="RefSeq" id="WP_284359835.1">
    <property type="nucleotide sequence ID" value="NZ_BPFZ01000006.1"/>
</dbReference>
<reference evidence="6" key="1">
    <citation type="submission" date="2021-05" db="EMBL/GenBank/DDBJ databases">
        <authorList>
            <person name="Tanabe Y."/>
        </authorList>
    </citation>
    <scope>NUCLEOTIDE SEQUENCE</scope>
    <source>
        <strain evidence="6">BOTRYCO-1</strain>
    </source>
</reference>
<dbReference type="PIRSF" id="PIRSF005261">
    <property type="entry name" value="Heat_shock_Hsp33"/>
    <property type="match status" value="1"/>
</dbReference>
<evidence type="ECO:0000256" key="3">
    <source>
        <dbReference type="ARBA" id="ARBA00023157"/>
    </source>
</evidence>
<evidence type="ECO:0000313" key="7">
    <source>
        <dbReference type="Proteomes" id="UP001161064"/>
    </source>
</evidence>
<gene>
    <name evidence="6" type="primary">hslO</name>
    <name evidence="6" type="ORF">PsB1_1246</name>
</gene>
<keyword evidence="7" id="KW-1185">Reference proteome</keyword>
<keyword evidence="3" id="KW-1015">Disulfide bond</keyword>
<dbReference type="InterPro" id="IPR016153">
    <property type="entry name" value="Heat_shock_Hsp33_N"/>
</dbReference>
<accession>A0ABQ4PVS9</accession>
<dbReference type="PANTHER" id="PTHR30111">
    <property type="entry name" value="33 KDA CHAPERONIN"/>
    <property type="match status" value="1"/>
</dbReference>
<keyword evidence="1" id="KW-0963">Cytoplasm</keyword>
<dbReference type="SUPFAM" id="SSF64397">
    <property type="entry name" value="Hsp33 domain"/>
    <property type="match status" value="1"/>
</dbReference>
<dbReference type="CDD" id="cd00498">
    <property type="entry name" value="Hsp33"/>
    <property type="match status" value="1"/>
</dbReference>
<dbReference type="Gene3D" id="1.10.287.480">
    <property type="entry name" value="helix hairpin bin"/>
    <property type="match status" value="1"/>
</dbReference>
<dbReference type="Proteomes" id="UP001161064">
    <property type="component" value="Unassembled WGS sequence"/>
</dbReference>
<proteinExistence type="predicted"/>
<dbReference type="InterPro" id="IPR000397">
    <property type="entry name" value="Heat_shock_Hsp33"/>
</dbReference>
<keyword evidence="2" id="KW-0862">Zinc</keyword>
<protein>
    <submittedName>
        <fullName evidence="6">33 kDa chaperonin</fullName>
    </submittedName>
</protein>
<name>A0ABQ4PVS9_9PROT</name>
<dbReference type="InterPro" id="IPR016154">
    <property type="entry name" value="Heat_shock_Hsp33_C"/>
</dbReference>
<dbReference type="Gene3D" id="3.90.1280.10">
    <property type="entry name" value="HSP33 redox switch-like"/>
    <property type="match status" value="1"/>
</dbReference>
<reference evidence="6" key="2">
    <citation type="journal article" date="2023" name="ISME Commun">
        <title>Characterization of a bloom-associated alphaproteobacterial lineage, 'Candidatus Phycosocius': insights into freshwater algal-bacterial interactions.</title>
        <authorList>
            <person name="Tanabe Y."/>
            <person name="Yamaguchi H."/>
            <person name="Yoshida M."/>
            <person name="Kai A."/>
            <person name="Okazaki Y."/>
        </authorList>
    </citation>
    <scope>NUCLEOTIDE SEQUENCE</scope>
    <source>
        <strain evidence="6">BOTRYCO-1</strain>
    </source>
</reference>
<organism evidence="6 7">
    <name type="scientific">Candidatus Phycosocius spiralis</name>
    <dbReference type="NCBI Taxonomy" id="2815099"/>
    <lineage>
        <taxon>Bacteria</taxon>
        <taxon>Pseudomonadati</taxon>
        <taxon>Pseudomonadota</taxon>
        <taxon>Alphaproteobacteria</taxon>
        <taxon>Caulobacterales</taxon>
        <taxon>Caulobacterales incertae sedis</taxon>
        <taxon>Candidatus Phycosocius</taxon>
    </lineage>
</organism>